<gene>
    <name evidence="2" type="ORF">LTRI10_LOCUS22975</name>
</gene>
<dbReference type="AlphaFoldDB" id="A0AAV2E6X0"/>
<dbReference type="Proteomes" id="UP001497516">
    <property type="component" value="Chromosome 4"/>
</dbReference>
<sequence>MASRVDRCEESGGHPDAHDGGACEAETDDDIVKADTDDGEDRSGEGEIIDDDKAFQCSDRSLSKRERDD</sequence>
<name>A0AAV2E6X0_9ROSI</name>
<feature type="region of interest" description="Disordered" evidence="1">
    <location>
        <begin position="1"/>
        <end position="69"/>
    </location>
</feature>
<accession>A0AAV2E6X0</accession>
<feature type="compositionally biased region" description="Basic and acidic residues" evidence="1">
    <location>
        <begin position="1"/>
        <end position="21"/>
    </location>
</feature>
<evidence type="ECO:0000313" key="3">
    <source>
        <dbReference type="Proteomes" id="UP001497516"/>
    </source>
</evidence>
<proteinExistence type="predicted"/>
<evidence type="ECO:0000256" key="1">
    <source>
        <dbReference type="SAM" id="MobiDB-lite"/>
    </source>
</evidence>
<reference evidence="2 3" key="1">
    <citation type="submission" date="2024-04" db="EMBL/GenBank/DDBJ databases">
        <authorList>
            <person name="Fracassetti M."/>
        </authorList>
    </citation>
    <scope>NUCLEOTIDE SEQUENCE [LARGE SCALE GENOMIC DNA]</scope>
</reference>
<dbReference type="EMBL" id="OZ034817">
    <property type="protein sequence ID" value="CAL1381604.1"/>
    <property type="molecule type" value="Genomic_DNA"/>
</dbReference>
<feature type="compositionally biased region" description="Basic and acidic residues" evidence="1">
    <location>
        <begin position="30"/>
        <end position="45"/>
    </location>
</feature>
<protein>
    <submittedName>
        <fullName evidence="2">Uncharacterized protein</fullName>
    </submittedName>
</protein>
<organism evidence="2 3">
    <name type="scientific">Linum trigynum</name>
    <dbReference type="NCBI Taxonomy" id="586398"/>
    <lineage>
        <taxon>Eukaryota</taxon>
        <taxon>Viridiplantae</taxon>
        <taxon>Streptophyta</taxon>
        <taxon>Embryophyta</taxon>
        <taxon>Tracheophyta</taxon>
        <taxon>Spermatophyta</taxon>
        <taxon>Magnoliopsida</taxon>
        <taxon>eudicotyledons</taxon>
        <taxon>Gunneridae</taxon>
        <taxon>Pentapetalae</taxon>
        <taxon>rosids</taxon>
        <taxon>fabids</taxon>
        <taxon>Malpighiales</taxon>
        <taxon>Linaceae</taxon>
        <taxon>Linum</taxon>
    </lineage>
</organism>
<keyword evidence="3" id="KW-1185">Reference proteome</keyword>
<evidence type="ECO:0000313" key="2">
    <source>
        <dbReference type="EMBL" id="CAL1381604.1"/>
    </source>
</evidence>